<dbReference type="Gene3D" id="3.40.50.300">
    <property type="entry name" value="P-loop containing nucleotide triphosphate hydrolases"/>
    <property type="match status" value="1"/>
</dbReference>
<dbReference type="SUPFAM" id="SSF52540">
    <property type="entry name" value="P-loop containing nucleoside triphosphate hydrolases"/>
    <property type="match status" value="1"/>
</dbReference>
<accession>A0A169N867</accession>
<evidence type="ECO:0000313" key="3">
    <source>
        <dbReference type="Proteomes" id="UP000217676"/>
    </source>
</evidence>
<feature type="transmembrane region" description="Helical" evidence="1">
    <location>
        <begin position="429"/>
        <end position="448"/>
    </location>
</feature>
<keyword evidence="1" id="KW-0472">Membrane</keyword>
<keyword evidence="1" id="KW-1133">Transmembrane helix</keyword>
<reference evidence="2 3" key="1">
    <citation type="journal article" date="2016" name="Genome Announc.">
        <title>Complete Genome Sequence of Thiostrepton-Producing Streptomyces laurentii ATCC 31255.</title>
        <authorList>
            <person name="Doi K."/>
            <person name="Fujino Y."/>
            <person name="Nagayoshi Y."/>
            <person name="Ohshima T."/>
            <person name="Ogata S."/>
        </authorList>
    </citation>
    <scope>NUCLEOTIDE SEQUENCE [LARGE SCALE GENOMIC DNA]</scope>
    <source>
        <strain evidence="2 3">ATCC 31255</strain>
    </source>
</reference>
<feature type="transmembrane region" description="Helical" evidence="1">
    <location>
        <begin position="742"/>
        <end position="761"/>
    </location>
</feature>
<dbReference type="AlphaFoldDB" id="A0A169N867"/>
<dbReference type="Proteomes" id="UP000217676">
    <property type="component" value="Chromosome"/>
</dbReference>
<keyword evidence="3" id="KW-1185">Reference proteome</keyword>
<dbReference type="InterPro" id="IPR027417">
    <property type="entry name" value="P-loop_NTPase"/>
</dbReference>
<feature type="transmembrane region" description="Helical" evidence="1">
    <location>
        <begin position="549"/>
        <end position="570"/>
    </location>
</feature>
<evidence type="ECO:0000313" key="2">
    <source>
        <dbReference type="EMBL" id="BAU82332.1"/>
    </source>
</evidence>
<proteinExistence type="predicted"/>
<feature type="transmembrane region" description="Helical" evidence="1">
    <location>
        <begin position="624"/>
        <end position="645"/>
    </location>
</feature>
<feature type="transmembrane region" description="Helical" evidence="1">
    <location>
        <begin position="525"/>
        <end position="543"/>
    </location>
</feature>
<feature type="transmembrane region" description="Helical" evidence="1">
    <location>
        <begin position="591"/>
        <end position="612"/>
    </location>
</feature>
<dbReference type="EMBL" id="AP017424">
    <property type="protein sequence ID" value="BAU82332.1"/>
    <property type="molecule type" value="Genomic_DNA"/>
</dbReference>
<name>A0A169N867_STRLU</name>
<evidence type="ECO:0000256" key="1">
    <source>
        <dbReference type="SAM" id="Phobius"/>
    </source>
</evidence>
<dbReference type="KEGG" id="slau:SLA_1393"/>
<organism evidence="2 3">
    <name type="scientific">Streptomyces laurentii</name>
    <dbReference type="NCBI Taxonomy" id="39478"/>
    <lineage>
        <taxon>Bacteria</taxon>
        <taxon>Bacillati</taxon>
        <taxon>Actinomycetota</taxon>
        <taxon>Actinomycetes</taxon>
        <taxon>Kitasatosporales</taxon>
        <taxon>Streptomycetaceae</taxon>
        <taxon>Streptomyces</taxon>
    </lineage>
</organism>
<gene>
    <name evidence="2" type="ORF">SLA_1393</name>
</gene>
<protein>
    <submittedName>
        <fullName evidence="2">Integral membrane protein</fullName>
    </submittedName>
</protein>
<feature type="transmembrane region" description="Helical" evidence="1">
    <location>
        <begin position="767"/>
        <end position="786"/>
    </location>
</feature>
<sequence>MTDRGPLEGASGGDVHNVFSGSADIVVQFRDNYGGIHFYTPPAETPEDTATRALAEAVFRQWREEAKVWDIGGDRTALAVRWKPRVQWARRAEFAGTAEPAHGDQAADMVDGFLNLPQRRLVVLGGAGSGKTALAVLLTLELLRRRLVPWESSTPGGDGLDIGRARWSGAERHLPVPVPVSMASWDPERETFDGWFVRRLTADYPGLPRLAGRHPGAELWNRAGSVVLPVVDGLDEMPPARRSAALHALNRALYDGRPLILTSRTEAFEGPAKDVMLRSTAVLEAQPVAPGDAVTYLATSTTPRLRERWQPLFQRMRSAPNGAAASALSTPLMLWLARTVYARPDADPAELADPAAHPTRQDIENHLLDRFVPAAFGGEVVPDDRWEPPRRWPARRAQRYAEALADHLARRGTPDLAWWRLHEAARPTLVAGALSLVFLVAVALRLSITAGRVIWQQAGEPGVVGGLSAPSSFALGTMIGLGTQMAVRAWYTETRFGEPRRRVNLLRPGAALRSAARATGRRSKITALFAASPVLAVSVWRLFSEDSAAAWLGGSLCPVLCIVLAVMYAAPSDSAVDATTPRSLMRGEHAAVLLGVAVIAPLAGFGIGLTHWRFSPASALSGGLAAWLGASTLLVLVSPWSRWMLGRTRLAVTRRAPWSLLRYLGDAHRQGILRQIGGVYQFRNLSLQERLAATTPYGARRRRRAAGRQPTLSPDAITHTSDAGRAFRLRVRRTNLAPLRRGLIPATFLTMVCVTFGGTWLLIGPGLLLFACVLTAFTWALPAYVVDLRLNRDTLECQSPRYSARFEWRHIEEIALHRFEPRGRRTGRHVLQVRLRPDALTPAERKAQDPGWRLVCDLGAMPSLPPELDAALKEYSAYGLQPESFALWEEQFDSD</sequence>
<keyword evidence="1" id="KW-0812">Transmembrane</keyword>